<dbReference type="InterPro" id="IPR014914">
    <property type="entry name" value="RES_dom"/>
</dbReference>
<dbReference type="Pfam" id="PF08808">
    <property type="entry name" value="RES"/>
    <property type="match status" value="1"/>
</dbReference>
<evidence type="ECO:0000313" key="3">
    <source>
        <dbReference type="EMBL" id="VTZ65082.1"/>
    </source>
</evidence>
<gene>
    <name evidence="3" type="ORF">EMEDMD4_790106</name>
</gene>
<accession>A0A508X5M7</accession>
<feature type="domain" description="RES" evidence="2">
    <location>
        <begin position="18"/>
        <end position="98"/>
    </location>
</feature>
<feature type="region of interest" description="Disordered" evidence="1">
    <location>
        <begin position="120"/>
        <end position="175"/>
    </location>
</feature>
<reference evidence="3" key="1">
    <citation type="submission" date="2019-06" db="EMBL/GenBank/DDBJ databases">
        <authorList>
            <person name="Le Quere A."/>
            <person name="Colella S."/>
        </authorList>
    </citation>
    <scope>NUCLEOTIDE SEQUENCE</scope>
    <source>
        <strain evidence="3">EmedicaeMD41</strain>
    </source>
</reference>
<organism evidence="3">
    <name type="scientific">Sinorhizobium medicae</name>
    <dbReference type="NCBI Taxonomy" id="110321"/>
    <lineage>
        <taxon>Bacteria</taxon>
        <taxon>Pseudomonadati</taxon>
        <taxon>Pseudomonadota</taxon>
        <taxon>Alphaproteobacteria</taxon>
        <taxon>Hyphomicrobiales</taxon>
        <taxon>Rhizobiaceae</taxon>
        <taxon>Sinorhizobium/Ensifer group</taxon>
        <taxon>Sinorhizobium</taxon>
    </lineage>
</organism>
<evidence type="ECO:0000256" key="1">
    <source>
        <dbReference type="SAM" id="MobiDB-lite"/>
    </source>
</evidence>
<evidence type="ECO:0000259" key="2">
    <source>
        <dbReference type="Pfam" id="PF08808"/>
    </source>
</evidence>
<protein>
    <recommendedName>
        <fullName evidence="2">RES domain-containing protein</fullName>
    </recommendedName>
</protein>
<feature type="compositionally biased region" description="Basic and acidic residues" evidence="1">
    <location>
        <begin position="134"/>
        <end position="161"/>
    </location>
</feature>
<sequence>MTISITWPSGALLEVAGTCYRAHDPRRAFKPTSGDGAAMKGARFNPRGVKTLYLALSIMTAIKEANQGFAHRIDPCVLCSYDVDCEGIADLTTEREGRIPGIAGGDGLQLGRRARRGEAAGALGDLRSPPCERCPGRTWDRRHSRSELRTRDRSGRPESRSVEMGTRSAAPRRRA</sequence>
<name>A0A508X5M7_9HYPH</name>
<dbReference type="EMBL" id="CABFNB010000149">
    <property type="protein sequence ID" value="VTZ65082.1"/>
    <property type="molecule type" value="Genomic_DNA"/>
</dbReference>
<proteinExistence type="predicted"/>
<dbReference type="Proteomes" id="UP000507954">
    <property type="component" value="Unassembled WGS sequence"/>
</dbReference>
<dbReference type="AlphaFoldDB" id="A0A508X5M7"/>